<dbReference type="EMBL" id="CP071795">
    <property type="protein sequence ID" value="QTD37369.1"/>
    <property type="molecule type" value="Genomic_DNA"/>
</dbReference>
<evidence type="ECO:0000259" key="1">
    <source>
        <dbReference type="PROSITE" id="PS51819"/>
    </source>
</evidence>
<dbReference type="CDD" id="cd08357">
    <property type="entry name" value="VOC_like"/>
    <property type="match status" value="1"/>
</dbReference>
<proteinExistence type="predicted"/>
<dbReference type="Proteomes" id="UP000663935">
    <property type="component" value="Chromosome"/>
</dbReference>
<dbReference type="InterPro" id="IPR037523">
    <property type="entry name" value="VOC_core"/>
</dbReference>
<dbReference type="RefSeq" id="WP_207971540.1">
    <property type="nucleotide sequence ID" value="NZ_CP071795.1"/>
</dbReference>
<reference evidence="2 3" key="1">
    <citation type="submission" date="2021-03" db="EMBL/GenBank/DDBJ databases">
        <title>Complete genome of Polaribacter_sp.G4M1.</title>
        <authorList>
            <person name="Jeong S.W."/>
            <person name="Bae J.W."/>
        </authorList>
    </citation>
    <scope>NUCLEOTIDE SEQUENCE [LARGE SCALE GENOMIC DNA]</scope>
    <source>
        <strain evidence="2 3">G4M1</strain>
    </source>
</reference>
<feature type="domain" description="VOC" evidence="1">
    <location>
        <begin position="6"/>
        <end position="132"/>
    </location>
</feature>
<keyword evidence="3" id="KW-1185">Reference proteome</keyword>
<protein>
    <submittedName>
        <fullName evidence="2">Glyoxalase</fullName>
    </submittedName>
</protein>
<dbReference type="PANTHER" id="PTHR39434:SF1">
    <property type="entry name" value="VOC DOMAIN-CONTAINING PROTEIN"/>
    <property type="match status" value="1"/>
</dbReference>
<dbReference type="PROSITE" id="PS51819">
    <property type="entry name" value="VOC"/>
    <property type="match status" value="1"/>
</dbReference>
<evidence type="ECO:0000313" key="3">
    <source>
        <dbReference type="Proteomes" id="UP000663935"/>
    </source>
</evidence>
<dbReference type="Pfam" id="PF00903">
    <property type="entry name" value="Glyoxalase"/>
    <property type="match status" value="1"/>
</dbReference>
<sequence>MKTNIQPFHLAIPVQDLEKCRRFYRDILNCEEGRSAEHWVDFNFFGHQLVIHQKDAFQPEKISNPVDGYNVPVPHFGVVLTWSDWQNLSEKLKATNTKFIIEPCIRFKGKVGEQATMFFNDPENNALEFKAFKDIGQLFAK</sequence>
<name>A0ABX7SUM3_9FLAO</name>
<evidence type="ECO:0000313" key="2">
    <source>
        <dbReference type="EMBL" id="QTD37369.1"/>
    </source>
</evidence>
<organism evidence="2 3">
    <name type="scientific">Polaribacter batillariae</name>
    <dbReference type="NCBI Taxonomy" id="2808900"/>
    <lineage>
        <taxon>Bacteria</taxon>
        <taxon>Pseudomonadati</taxon>
        <taxon>Bacteroidota</taxon>
        <taxon>Flavobacteriia</taxon>
        <taxon>Flavobacteriales</taxon>
        <taxon>Flavobacteriaceae</taxon>
    </lineage>
</organism>
<accession>A0ABX7SUM3</accession>
<dbReference type="InterPro" id="IPR004360">
    <property type="entry name" value="Glyas_Fos-R_dOase_dom"/>
</dbReference>
<dbReference type="InterPro" id="IPR029068">
    <property type="entry name" value="Glyas_Bleomycin-R_OHBP_Dase"/>
</dbReference>
<dbReference type="Gene3D" id="3.10.180.10">
    <property type="entry name" value="2,3-Dihydroxybiphenyl 1,2-Dioxygenase, domain 1"/>
    <property type="match status" value="1"/>
</dbReference>
<dbReference type="SUPFAM" id="SSF54593">
    <property type="entry name" value="Glyoxalase/Bleomycin resistance protein/Dihydroxybiphenyl dioxygenase"/>
    <property type="match status" value="1"/>
</dbReference>
<dbReference type="PANTHER" id="PTHR39434">
    <property type="match status" value="1"/>
</dbReference>
<gene>
    <name evidence="2" type="ORF">JL193_14920</name>
</gene>